<dbReference type="STRING" id="42253.NITMOv2_1287"/>
<evidence type="ECO:0000259" key="2">
    <source>
        <dbReference type="Pfam" id="PF07238"/>
    </source>
</evidence>
<dbReference type="Gene3D" id="2.40.10.220">
    <property type="entry name" value="predicted glycosyltransferase like domains"/>
    <property type="match status" value="1"/>
</dbReference>
<dbReference type="SMART" id="SM00028">
    <property type="entry name" value="TPR"/>
    <property type="match status" value="3"/>
</dbReference>
<dbReference type="Gene3D" id="1.25.40.10">
    <property type="entry name" value="Tetratricopeptide repeat domain"/>
    <property type="match status" value="1"/>
</dbReference>
<dbReference type="RefSeq" id="WP_053379001.1">
    <property type="nucleotide sequence ID" value="NZ_CP011801.1"/>
</dbReference>
<feature type="region of interest" description="Disordered" evidence="1">
    <location>
        <begin position="168"/>
        <end position="208"/>
    </location>
</feature>
<reference evidence="3 4" key="1">
    <citation type="journal article" date="2015" name="Proc. Natl. Acad. Sci. U.S.A.">
        <title>Expanded metabolic versatility of ubiquitous nitrite-oxidizing bacteria from the genus Nitrospira.</title>
        <authorList>
            <person name="Koch H."/>
            <person name="Lucker S."/>
            <person name="Albertsen M."/>
            <person name="Kitzinger K."/>
            <person name="Herbold C."/>
            <person name="Spieck E."/>
            <person name="Nielsen P.H."/>
            <person name="Wagner M."/>
            <person name="Daims H."/>
        </authorList>
    </citation>
    <scope>NUCLEOTIDE SEQUENCE [LARGE SCALE GENOMIC DNA]</scope>
    <source>
        <strain evidence="3 4">NSP M-1</strain>
    </source>
</reference>
<name>A0A0K2G9U5_NITMO</name>
<dbReference type="EMBL" id="CP011801">
    <property type="protein sequence ID" value="ALA57715.1"/>
    <property type="molecule type" value="Genomic_DNA"/>
</dbReference>
<dbReference type="InterPro" id="IPR011990">
    <property type="entry name" value="TPR-like_helical_dom_sf"/>
</dbReference>
<evidence type="ECO:0000256" key="1">
    <source>
        <dbReference type="SAM" id="MobiDB-lite"/>
    </source>
</evidence>
<dbReference type="InterPro" id="IPR019734">
    <property type="entry name" value="TPR_rpt"/>
</dbReference>
<accession>A0A0K2G9U5</accession>
<dbReference type="SUPFAM" id="SSF141371">
    <property type="entry name" value="PilZ domain-like"/>
    <property type="match status" value="1"/>
</dbReference>
<dbReference type="InterPro" id="IPR009875">
    <property type="entry name" value="PilZ_domain"/>
</dbReference>
<proteinExistence type="predicted"/>
<evidence type="ECO:0000313" key="3">
    <source>
        <dbReference type="EMBL" id="ALA57715.1"/>
    </source>
</evidence>
<protein>
    <recommendedName>
        <fullName evidence="2">PilZ domain-containing protein</fullName>
    </recommendedName>
</protein>
<gene>
    <name evidence="3" type="ORF">NITMOv2_1287</name>
</gene>
<dbReference type="Pfam" id="PF07238">
    <property type="entry name" value="PilZ"/>
    <property type="match status" value="1"/>
</dbReference>
<dbReference type="PATRIC" id="fig|42253.5.peg.1267"/>
<dbReference type="GO" id="GO:0035438">
    <property type="term" value="F:cyclic-di-GMP binding"/>
    <property type="evidence" value="ECO:0007669"/>
    <property type="project" value="InterPro"/>
</dbReference>
<feature type="compositionally biased region" description="Basic and acidic residues" evidence="1">
    <location>
        <begin position="195"/>
        <end position="204"/>
    </location>
</feature>
<dbReference type="SUPFAM" id="SSF48452">
    <property type="entry name" value="TPR-like"/>
    <property type="match status" value="1"/>
</dbReference>
<sequence>MDQQKAAVECYERALVLKQLRMFYPAIDDFRKAAANPRYAGKAHVQIALCLKAAGRPEEAIMAFRQALASPTLSPEEQRHILYHMGQTLESLGRYAESLEVYGWIRKEDPGFRDVTQRIKHLSSGRGPAPQHRGAVPVWKKDLGTLAREFTPHMVSWLEQTGEWMKSQQLFGSKKPSHAGEGTQAPSGRPYSRPAKRDRTQESRRHPRVPVRLRSHFSTKGRMLTGEGELRDLSPWGCRLTSPVAVPVGENLECYIFPKDEGRPVVIDGATVRWINSHEFGLAFTNVRPNVQRQIAQLCRTQTVVG</sequence>
<dbReference type="AlphaFoldDB" id="A0A0K2G9U5"/>
<dbReference type="Pfam" id="PF13181">
    <property type="entry name" value="TPR_8"/>
    <property type="match status" value="2"/>
</dbReference>
<dbReference type="KEGG" id="nmv:NITMOv2_1287"/>
<evidence type="ECO:0000313" key="4">
    <source>
        <dbReference type="Proteomes" id="UP000069205"/>
    </source>
</evidence>
<organism evidence="3 4">
    <name type="scientific">Nitrospira moscoviensis</name>
    <dbReference type="NCBI Taxonomy" id="42253"/>
    <lineage>
        <taxon>Bacteria</taxon>
        <taxon>Pseudomonadati</taxon>
        <taxon>Nitrospirota</taxon>
        <taxon>Nitrospiria</taxon>
        <taxon>Nitrospirales</taxon>
        <taxon>Nitrospiraceae</taxon>
        <taxon>Nitrospira</taxon>
    </lineage>
</organism>
<dbReference type="Proteomes" id="UP000069205">
    <property type="component" value="Chromosome"/>
</dbReference>
<keyword evidence="4" id="KW-1185">Reference proteome</keyword>
<feature type="domain" description="PilZ" evidence="2">
    <location>
        <begin position="203"/>
        <end position="299"/>
    </location>
</feature>